<dbReference type="Proteomes" id="UP000821845">
    <property type="component" value="Chromosome 11"/>
</dbReference>
<reference evidence="1" key="1">
    <citation type="submission" date="2020-05" db="EMBL/GenBank/DDBJ databases">
        <title>Large-scale comparative analyses of tick genomes elucidate their genetic diversity and vector capacities.</title>
        <authorList>
            <person name="Jia N."/>
            <person name="Wang J."/>
            <person name="Shi W."/>
            <person name="Du L."/>
            <person name="Sun Y."/>
            <person name="Zhan W."/>
            <person name="Jiang J."/>
            <person name="Wang Q."/>
            <person name="Zhang B."/>
            <person name="Ji P."/>
            <person name="Sakyi L.B."/>
            <person name="Cui X."/>
            <person name="Yuan T."/>
            <person name="Jiang B."/>
            <person name="Yang W."/>
            <person name="Lam T.T.-Y."/>
            <person name="Chang Q."/>
            <person name="Ding S."/>
            <person name="Wang X."/>
            <person name="Zhu J."/>
            <person name="Ruan X."/>
            <person name="Zhao L."/>
            <person name="Wei J."/>
            <person name="Que T."/>
            <person name="Du C."/>
            <person name="Cheng J."/>
            <person name="Dai P."/>
            <person name="Han X."/>
            <person name="Huang E."/>
            <person name="Gao Y."/>
            <person name="Liu J."/>
            <person name="Shao H."/>
            <person name="Ye R."/>
            <person name="Li L."/>
            <person name="Wei W."/>
            <person name="Wang X."/>
            <person name="Wang C."/>
            <person name="Yang T."/>
            <person name="Huo Q."/>
            <person name="Li W."/>
            <person name="Guo W."/>
            <person name="Chen H."/>
            <person name="Zhou L."/>
            <person name="Ni X."/>
            <person name="Tian J."/>
            <person name="Zhou Y."/>
            <person name="Sheng Y."/>
            <person name="Liu T."/>
            <person name="Pan Y."/>
            <person name="Xia L."/>
            <person name="Li J."/>
            <person name="Zhao F."/>
            <person name="Cao W."/>
        </authorList>
    </citation>
    <scope>NUCLEOTIDE SEQUENCE</scope>
    <source>
        <strain evidence="1">Hyas-2018</strain>
    </source>
</reference>
<evidence type="ECO:0000313" key="2">
    <source>
        <dbReference type="Proteomes" id="UP000821845"/>
    </source>
</evidence>
<proteinExistence type="predicted"/>
<comment type="caution">
    <text evidence="1">The sequence shown here is derived from an EMBL/GenBank/DDBJ whole genome shotgun (WGS) entry which is preliminary data.</text>
</comment>
<accession>A0ACB7T4Z2</accession>
<organism evidence="1 2">
    <name type="scientific">Hyalomma asiaticum</name>
    <name type="common">Tick</name>
    <dbReference type="NCBI Taxonomy" id="266040"/>
    <lineage>
        <taxon>Eukaryota</taxon>
        <taxon>Metazoa</taxon>
        <taxon>Ecdysozoa</taxon>
        <taxon>Arthropoda</taxon>
        <taxon>Chelicerata</taxon>
        <taxon>Arachnida</taxon>
        <taxon>Acari</taxon>
        <taxon>Parasitiformes</taxon>
        <taxon>Ixodida</taxon>
        <taxon>Ixodoidea</taxon>
        <taxon>Ixodidae</taxon>
        <taxon>Hyalomminae</taxon>
        <taxon>Hyalomma</taxon>
    </lineage>
</organism>
<evidence type="ECO:0000313" key="1">
    <source>
        <dbReference type="EMBL" id="KAH6942050.1"/>
    </source>
</evidence>
<dbReference type="EMBL" id="CM023491">
    <property type="protein sequence ID" value="KAH6942050.1"/>
    <property type="molecule type" value="Genomic_DNA"/>
</dbReference>
<name>A0ACB7T4Z2_HYAAI</name>
<gene>
    <name evidence="1" type="ORF">HPB50_027505</name>
</gene>
<protein>
    <submittedName>
        <fullName evidence="1">Uncharacterized protein</fullName>
    </submittedName>
</protein>
<keyword evidence="2" id="KW-1185">Reference proteome</keyword>
<sequence length="105" mass="12667">MRNVVSLLCQYWANQRAWMTRELFSEWLLMVDEKMRKEGRHISMIVDNCWAHIVNIQLTNVRLEFLLPNCTSVLQPLDQGIIRSVKLHFRKRLVQRLLINLRLQH</sequence>